<keyword evidence="2" id="KW-1185">Reference proteome</keyword>
<dbReference type="STRING" id="684065.SAMN05421738_104119"/>
<dbReference type="RefSeq" id="WP_092907111.1">
    <property type="nucleotide sequence ID" value="NZ_FOUZ01000004.1"/>
</dbReference>
<evidence type="ECO:0008006" key="3">
    <source>
        <dbReference type="Google" id="ProtNLM"/>
    </source>
</evidence>
<dbReference type="Proteomes" id="UP000199149">
    <property type="component" value="Unassembled WGS sequence"/>
</dbReference>
<evidence type="ECO:0000313" key="1">
    <source>
        <dbReference type="EMBL" id="SFM92432.1"/>
    </source>
</evidence>
<sequence length="264" mass="30916">MSKTATQRSLAIILSHDMLSYITKTTDGETVSYSDVYDYSVDFTNLNKTEIEIEHELRSNLTLLQEYDFVHICFLSTTINVVPNQFLHRPLADLLAISNYNPIQLAIDCPLESEDASIVYNIHYPLKDILLSLPNLQNARLYHSGKFLIDYGKINSKEDEIYINLMHQKLEVCILHKGDFIFYNLFETKTKEDFLFYILYTLNQLNISPNNVSLFAFGDLLNSPEYYETLKKYIRNVSFNNDDKQLGQYFTLYKLFECELFQEH</sequence>
<dbReference type="AlphaFoldDB" id="A0A1I4UTY7"/>
<dbReference type="OrthoDB" id="1441251at2"/>
<organism evidence="1 2">
    <name type="scientific">Algoriella xinjiangensis</name>
    <dbReference type="NCBI Taxonomy" id="684065"/>
    <lineage>
        <taxon>Bacteria</taxon>
        <taxon>Pseudomonadati</taxon>
        <taxon>Bacteroidota</taxon>
        <taxon>Flavobacteriia</taxon>
        <taxon>Flavobacteriales</taxon>
        <taxon>Weeksellaceae</taxon>
        <taxon>Algoriella</taxon>
    </lineage>
</organism>
<dbReference type="CDD" id="cd24013">
    <property type="entry name" value="ASKHA_ATPase_BT3980-like"/>
    <property type="match status" value="1"/>
</dbReference>
<proteinExistence type="predicted"/>
<accession>A0A1I4UTY7</accession>
<reference evidence="2" key="1">
    <citation type="submission" date="2016-10" db="EMBL/GenBank/DDBJ databases">
        <authorList>
            <person name="Varghese N."/>
            <person name="Submissions S."/>
        </authorList>
    </citation>
    <scope>NUCLEOTIDE SEQUENCE [LARGE SCALE GENOMIC DNA]</scope>
    <source>
        <strain evidence="2">XJ109</strain>
    </source>
</reference>
<protein>
    <recommendedName>
        <fullName evidence="3">DUF3822 domain-containing protein</fullName>
    </recommendedName>
</protein>
<dbReference type="EMBL" id="FOUZ01000004">
    <property type="protein sequence ID" value="SFM92432.1"/>
    <property type="molecule type" value="Genomic_DNA"/>
</dbReference>
<dbReference type="Pfam" id="PF12864">
    <property type="entry name" value="DUF3822"/>
    <property type="match status" value="1"/>
</dbReference>
<evidence type="ECO:0000313" key="2">
    <source>
        <dbReference type="Proteomes" id="UP000199149"/>
    </source>
</evidence>
<gene>
    <name evidence="1" type="ORF">SAMN05421738_104119</name>
</gene>
<dbReference type="Gene3D" id="3.30.420.260">
    <property type="match status" value="1"/>
</dbReference>
<name>A0A1I4UTY7_9FLAO</name>
<dbReference type="InterPro" id="IPR024213">
    <property type="entry name" value="DUF3822"/>
</dbReference>